<dbReference type="EMBL" id="BARW01011890">
    <property type="protein sequence ID" value="GAI77923.1"/>
    <property type="molecule type" value="Genomic_DNA"/>
</dbReference>
<dbReference type="InterPro" id="IPR011990">
    <property type="entry name" value="TPR-like_helical_dom_sf"/>
</dbReference>
<sequence>MKVKFLQPTLGLVFLLVVISSSFFPVGARASDFHEIRTYIEQGKWEQAIQELNEILAINPESGKAHFLLGEIYK</sequence>
<comment type="caution">
    <text evidence="1">The sequence shown here is derived from an EMBL/GenBank/DDBJ whole genome shotgun (WGS) entry which is preliminary data.</text>
</comment>
<proteinExistence type="predicted"/>
<accession>X1RBH7</accession>
<gene>
    <name evidence="1" type="ORF">S12H4_22695</name>
</gene>
<dbReference type="Gene3D" id="1.25.40.10">
    <property type="entry name" value="Tetratricopeptide repeat domain"/>
    <property type="match status" value="1"/>
</dbReference>
<dbReference type="SUPFAM" id="SSF48452">
    <property type="entry name" value="TPR-like"/>
    <property type="match status" value="1"/>
</dbReference>
<feature type="non-terminal residue" evidence="1">
    <location>
        <position position="74"/>
    </location>
</feature>
<organism evidence="1">
    <name type="scientific">marine sediment metagenome</name>
    <dbReference type="NCBI Taxonomy" id="412755"/>
    <lineage>
        <taxon>unclassified sequences</taxon>
        <taxon>metagenomes</taxon>
        <taxon>ecological metagenomes</taxon>
    </lineage>
</organism>
<name>X1RBH7_9ZZZZ</name>
<protein>
    <submittedName>
        <fullName evidence="1">Uncharacterized protein</fullName>
    </submittedName>
</protein>
<dbReference type="AlphaFoldDB" id="X1RBH7"/>
<reference evidence="1" key="1">
    <citation type="journal article" date="2014" name="Front. Microbiol.">
        <title>High frequency of phylogenetically diverse reductive dehalogenase-homologous genes in deep subseafloor sedimentary metagenomes.</title>
        <authorList>
            <person name="Kawai M."/>
            <person name="Futagami T."/>
            <person name="Toyoda A."/>
            <person name="Takaki Y."/>
            <person name="Nishi S."/>
            <person name="Hori S."/>
            <person name="Arai W."/>
            <person name="Tsubouchi T."/>
            <person name="Morono Y."/>
            <person name="Uchiyama I."/>
            <person name="Ito T."/>
            <person name="Fujiyama A."/>
            <person name="Inagaki F."/>
            <person name="Takami H."/>
        </authorList>
    </citation>
    <scope>NUCLEOTIDE SEQUENCE</scope>
    <source>
        <strain evidence="1">Expedition CK06-06</strain>
    </source>
</reference>
<dbReference type="Pfam" id="PF13414">
    <property type="entry name" value="TPR_11"/>
    <property type="match status" value="1"/>
</dbReference>
<evidence type="ECO:0000313" key="1">
    <source>
        <dbReference type="EMBL" id="GAI77923.1"/>
    </source>
</evidence>